<dbReference type="OrthoDB" id="2041496at2"/>
<dbReference type="Proteomes" id="UP000237798">
    <property type="component" value="Unassembled WGS sequence"/>
</dbReference>
<reference evidence="1 2" key="1">
    <citation type="submission" date="2018-03" db="EMBL/GenBank/DDBJ databases">
        <title>Genome sequence of Clostridium luticellarii DSM 29923.</title>
        <authorList>
            <person name="Poehlein A."/>
            <person name="Daniel R."/>
        </authorList>
    </citation>
    <scope>NUCLEOTIDE SEQUENCE [LARGE SCALE GENOMIC DNA]</scope>
    <source>
        <strain evidence="1 2">DSM 29923</strain>
    </source>
</reference>
<evidence type="ECO:0000313" key="1">
    <source>
        <dbReference type="EMBL" id="PRR84763.1"/>
    </source>
</evidence>
<protein>
    <recommendedName>
        <fullName evidence="3">N-acetyltransferase domain-containing protein</fullName>
    </recommendedName>
</protein>
<evidence type="ECO:0000313" key="2">
    <source>
        <dbReference type="Proteomes" id="UP000237798"/>
    </source>
</evidence>
<dbReference type="RefSeq" id="WP_106009924.1">
    <property type="nucleotide sequence ID" value="NZ_PVXP01000034.1"/>
</dbReference>
<proteinExistence type="predicted"/>
<name>A0A2T0BLQ0_9CLOT</name>
<sequence>MIKVFEGKYDKSKFYSIMGKYFAEPRYKKELPYLVNRDNTIWFINITKGEVLAFGSLEESKNKITFTEDYFEKDIRSFKTVLKAKMEYLKDNKKPIETATSNPKIEKELLKIGFTKYRETTNYVFLHKEC</sequence>
<evidence type="ECO:0008006" key="3">
    <source>
        <dbReference type="Google" id="ProtNLM"/>
    </source>
</evidence>
<accession>A0A2T0BLQ0</accession>
<dbReference type="AlphaFoldDB" id="A0A2T0BLQ0"/>
<organism evidence="1 2">
    <name type="scientific">Clostridium luticellarii</name>
    <dbReference type="NCBI Taxonomy" id="1691940"/>
    <lineage>
        <taxon>Bacteria</taxon>
        <taxon>Bacillati</taxon>
        <taxon>Bacillota</taxon>
        <taxon>Clostridia</taxon>
        <taxon>Eubacteriales</taxon>
        <taxon>Clostridiaceae</taxon>
        <taxon>Clostridium</taxon>
    </lineage>
</organism>
<keyword evidence="2" id="KW-1185">Reference proteome</keyword>
<comment type="caution">
    <text evidence="1">The sequence shown here is derived from an EMBL/GenBank/DDBJ whole genome shotgun (WGS) entry which is preliminary data.</text>
</comment>
<gene>
    <name evidence="1" type="ORF">CLLU_23020</name>
</gene>
<dbReference type="EMBL" id="PVXP01000034">
    <property type="protein sequence ID" value="PRR84763.1"/>
    <property type="molecule type" value="Genomic_DNA"/>
</dbReference>